<name>A0A3B0R8G4_9ZZZZ</name>
<dbReference type="InterPro" id="IPR022973">
    <property type="entry name" value="Ribosomal_uL10_bac"/>
</dbReference>
<dbReference type="Gene3D" id="3.30.70.1730">
    <property type="match status" value="1"/>
</dbReference>
<reference evidence="4" key="1">
    <citation type="submission" date="2018-06" db="EMBL/GenBank/DDBJ databases">
        <authorList>
            <person name="Zhirakovskaya E."/>
        </authorList>
    </citation>
    <scope>NUCLEOTIDE SEQUENCE</scope>
</reference>
<evidence type="ECO:0000256" key="3">
    <source>
        <dbReference type="ARBA" id="ARBA00023274"/>
    </source>
</evidence>
<dbReference type="EMBL" id="UOEC01000050">
    <property type="protein sequence ID" value="VAV88762.1"/>
    <property type="molecule type" value="Genomic_DNA"/>
</dbReference>
<dbReference type="HAMAP" id="MF_00362">
    <property type="entry name" value="Ribosomal_uL10"/>
    <property type="match status" value="1"/>
</dbReference>
<dbReference type="InterPro" id="IPR002363">
    <property type="entry name" value="Ribosomal_uL10_CS_bac"/>
</dbReference>
<sequence length="172" mass="17661">MDRAAKEKLVATLGGVFNDAGVIVVAHNNGMTVTQMNDLRGKMAEAGGSVKVAKNRLVKLALEGTDAEGIKDLFVGPTVLAYSQDPVTAPKIVSDFAKSNDKIAVLGGTMGTTVLDIAGVKTLADLPSLDELRAKLIAMIQTPATRIAGVVQAPAGQLARVMGAYASKGDAA</sequence>
<dbReference type="Pfam" id="PF00466">
    <property type="entry name" value="Ribosomal_L10"/>
    <property type="match status" value="1"/>
</dbReference>
<protein>
    <submittedName>
        <fullName evidence="4">LSU ribosomal protein L10p (P0)</fullName>
    </submittedName>
</protein>
<dbReference type="CDD" id="cd05797">
    <property type="entry name" value="Ribosomal_L10"/>
    <property type="match status" value="1"/>
</dbReference>
<accession>A0A3B0R8G4</accession>
<dbReference type="InterPro" id="IPR047865">
    <property type="entry name" value="Ribosomal_uL10_bac_type"/>
</dbReference>
<dbReference type="InterPro" id="IPR001790">
    <property type="entry name" value="Ribosomal_uL10"/>
</dbReference>
<dbReference type="GO" id="GO:0003735">
    <property type="term" value="F:structural constituent of ribosome"/>
    <property type="evidence" value="ECO:0007669"/>
    <property type="project" value="InterPro"/>
</dbReference>
<evidence type="ECO:0000256" key="2">
    <source>
        <dbReference type="ARBA" id="ARBA00022980"/>
    </source>
</evidence>
<dbReference type="PROSITE" id="PS01109">
    <property type="entry name" value="RIBOSOMAL_L10"/>
    <property type="match status" value="1"/>
</dbReference>
<dbReference type="SUPFAM" id="SSF160369">
    <property type="entry name" value="Ribosomal protein L10-like"/>
    <property type="match status" value="1"/>
</dbReference>
<keyword evidence="3" id="KW-0687">Ribonucleoprotein</keyword>
<gene>
    <name evidence="4" type="ORF">MNBD_ALPHA08-2303</name>
</gene>
<evidence type="ECO:0000256" key="1">
    <source>
        <dbReference type="ARBA" id="ARBA00008889"/>
    </source>
</evidence>
<dbReference type="PANTHER" id="PTHR11560">
    <property type="entry name" value="39S RIBOSOMAL PROTEIN L10, MITOCHONDRIAL"/>
    <property type="match status" value="1"/>
</dbReference>
<dbReference type="Gene3D" id="6.10.250.290">
    <property type="match status" value="1"/>
</dbReference>
<keyword evidence="2 4" id="KW-0689">Ribosomal protein</keyword>
<dbReference type="AlphaFoldDB" id="A0A3B0R8G4"/>
<proteinExistence type="inferred from homology"/>
<dbReference type="InterPro" id="IPR043141">
    <property type="entry name" value="Ribosomal_uL10-like_sf"/>
</dbReference>
<evidence type="ECO:0000313" key="4">
    <source>
        <dbReference type="EMBL" id="VAV88762.1"/>
    </source>
</evidence>
<dbReference type="NCBIfam" id="NF000955">
    <property type="entry name" value="PRK00099.1-1"/>
    <property type="match status" value="1"/>
</dbReference>
<comment type="similarity">
    <text evidence="1">Belongs to the universal ribosomal protein uL10 family.</text>
</comment>
<dbReference type="GO" id="GO:0015934">
    <property type="term" value="C:large ribosomal subunit"/>
    <property type="evidence" value="ECO:0007669"/>
    <property type="project" value="InterPro"/>
</dbReference>
<dbReference type="GO" id="GO:0006412">
    <property type="term" value="P:translation"/>
    <property type="evidence" value="ECO:0007669"/>
    <property type="project" value="InterPro"/>
</dbReference>
<organism evidence="4">
    <name type="scientific">hydrothermal vent metagenome</name>
    <dbReference type="NCBI Taxonomy" id="652676"/>
    <lineage>
        <taxon>unclassified sequences</taxon>
        <taxon>metagenomes</taxon>
        <taxon>ecological metagenomes</taxon>
    </lineage>
</organism>